<comment type="subcellular location">
    <subcellularLocation>
        <location evidence="2">Cell inner membrane</location>
        <topology evidence="2">Multi-pass membrane protein</topology>
    </subcellularLocation>
</comment>
<organism evidence="12">
    <name type="scientific">marine metagenome</name>
    <dbReference type="NCBI Taxonomy" id="408172"/>
    <lineage>
        <taxon>unclassified sequences</taxon>
        <taxon>metagenomes</taxon>
        <taxon>ecological metagenomes</taxon>
    </lineage>
</organism>
<dbReference type="Pfam" id="PF07219">
    <property type="entry name" value="HemY_N"/>
    <property type="match status" value="1"/>
</dbReference>
<keyword evidence="4" id="KW-1003">Cell membrane</keyword>
<evidence type="ECO:0000313" key="12">
    <source>
        <dbReference type="EMBL" id="SVA75807.1"/>
    </source>
</evidence>
<evidence type="ECO:0000256" key="3">
    <source>
        <dbReference type="ARBA" id="ARBA00004744"/>
    </source>
</evidence>
<gene>
    <name evidence="12" type="ORF">METZ01_LOCUS128661</name>
</gene>
<proteinExistence type="predicted"/>
<keyword evidence="7 10" id="KW-1133">Transmembrane helix</keyword>
<comment type="function">
    <text evidence="1">Involved in a late step of protoheme IX synthesis.</text>
</comment>
<evidence type="ECO:0000256" key="1">
    <source>
        <dbReference type="ARBA" id="ARBA00002962"/>
    </source>
</evidence>
<evidence type="ECO:0000256" key="8">
    <source>
        <dbReference type="ARBA" id="ARBA00023136"/>
    </source>
</evidence>
<evidence type="ECO:0000256" key="9">
    <source>
        <dbReference type="ARBA" id="ARBA00023244"/>
    </source>
</evidence>
<evidence type="ECO:0000259" key="11">
    <source>
        <dbReference type="Pfam" id="PF07219"/>
    </source>
</evidence>
<evidence type="ECO:0000256" key="10">
    <source>
        <dbReference type="SAM" id="Phobius"/>
    </source>
</evidence>
<evidence type="ECO:0000256" key="7">
    <source>
        <dbReference type="ARBA" id="ARBA00022989"/>
    </source>
</evidence>
<evidence type="ECO:0000256" key="2">
    <source>
        <dbReference type="ARBA" id="ARBA00004429"/>
    </source>
</evidence>
<dbReference type="GO" id="GO:0042168">
    <property type="term" value="P:heme metabolic process"/>
    <property type="evidence" value="ECO:0007669"/>
    <property type="project" value="InterPro"/>
</dbReference>
<name>A0A381YHA1_9ZZZZ</name>
<evidence type="ECO:0000256" key="6">
    <source>
        <dbReference type="ARBA" id="ARBA00022692"/>
    </source>
</evidence>
<feature type="domain" description="HemY N-terminal" evidence="11">
    <location>
        <begin position="11"/>
        <end position="97"/>
    </location>
</feature>
<dbReference type="AlphaFoldDB" id="A0A381YHA1"/>
<reference evidence="12" key="1">
    <citation type="submission" date="2018-05" db="EMBL/GenBank/DDBJ databases">
        <authorList>
            <person name="Lanie J.A."/>
            <person name="Ng W.-L."/>
            <person name="Kazmierczak K.M."/>
            <person name="Andrzejewski T.M."/>
            <person name="Davidsen T.M."/>
            <person name="Wayne K.J."/>
            <person name="Tettelin H."/>
            <person name="Glass J.I."/>
            <person name="Rusch D."/>
            <person name="Podicherti R."/>
            <person name="Tsui H.-C.T."/>
            <person name="Winkler M.E."/>
        </authorList>
    </citation>
    <scope>NUCLEOTIDE SEQUENCE</scope>
</reference>
<keyword evidence="5" id="KW-0997">Cell inner membrane</keyword>
<keyword evidence="9" id="KW-0627">Porphyrin biosynthesis</keyword>
<evidence type="ECO:0000256" key="4">
    <source>
        <dbReference type="ARBA" id="ARBA00022475"/>
    </source>
</evidence>
<dbReference type="GO" id="GO:0006779">
    <property type="term" value="P:porphyrin-containing compound biosynthetic process"/>
    <property type="evidence" value="ECO:0007669"/>
    <property type="project" value="UniProtKB-KW"/>
</dbReference>
<sequence length="365" mass="41347">VSANYFLEDNGYVLLEFIGYSLETSVPVFVLGLLGLYICLRIIGLVWNSPNLIKEKLSKRSVHRSNKLLNEGLLMLAKGEQLKARKKIKSAVSNTEPLLQSFLLNIELSEATGDHASREEWVEKSLNAFPKIKPYVLSFVATLLINSKNYIDAKVYVDQLLEISPTNPAAHQLLFAILVATKDYGLVLRKVFEFDKHLDEDSLADMVLEVIRDALRNNKPLEPILERIPKSIEKHPLVMTGKIEGWLNNKEHIKAEAELRKLIPNTWSKALILLYADLSNPSINELSNRIDKWLDNRPRDANLWLTASRLAQRDGLWSKAKQCLERSIELSHSASKYTELALVLSELGEKEEALAALKSARELDK</sequence>
<dbReference type="InterPro" id="IPR005254">
    <property type="entry name" value="Heme_biosyn_assoc_TPR_pro"/>
</dbReference>
<dbReference type="NCBIfam" id="TIGR00540">
    <property type="entry name" value="TPR_hemY_coli"/>
    <property type="match status" value="1"/>
</dbReference>
<dbReference type="InterPro" id="IPR011990">
    <property type="entry name" value="TPR-like_helical_dom_sf"/>
</dbReference>
<dbReference type="UniPathway" id="UPA00252"/>
<comment type="pathway">
    <text evidence="3">Porphyrin-containing compound metabolism; protoheme biosynthesis.</text>
</comment>
<keyword evidence="6 10" id="KW-0812">Transmembrane</keyword>
<dbReference type="EMBL" id="UINC01018119">
    <property type="protein sequence ID" value="SVA75807.1"/>
    <property type="molecule type" value="Genomic_DNA"/>
</dbReference>
<evidence type="ECO:0000256" key="5">
    <source>
        <dbReference type="ARBA" id="ARBA00022519"/>
    </source>
</evidence>
<accession>A0A381YHA1</accession>
<dbReference type="InterPro" id="IPR010817">
    <property type="entry name" value="HemY_N"/>
</dbReference>
<feature type="transmembrane region" description="Helical" evidence="10">
    <location>
        <begin position="26"/>
        <end position="47"/>
    </location>
</feature>
<dbReference type="Gene3D" id="1.25.40.10">
    <property type="entry name" value="Tetratricopeptide repeat domain"/>
    <property type="match status" value="2"/>
</dbReference>
<dbReference type="GO" id="GO:0005886">
    <property type="term" value="C:plasma membrane"/>
    <property type="evidence" value="ECO:0007669"/>
    <property type="project" value="UniProtKB-SubCell"/>
</dbReference>
<protein>
    <recommendedName>
        <fullName evidence="11">HemY N-terminal domain-containing protein</fullName>
    </recommendedName>
</protein>
<feature type="non-terminal residue" evidence="12">
    <location>
        <position position="1"/>
    </location>
</feature>
<dbReference type="SUPFAM" id="SSF48452">
    <property type="entry name" value="TPR-like"/>
    <property type="match status" value="1"/>
</dbReference>
<dbReference type="PROSITE" id="PS50293">
    <property type="entry name" value="TPR_REGION"/>
    <property type="match status" value="1"/>
</dbReference>
<keyword evidence="8 10" id="KW-0472">Membrane</keyword>